<evidence type="ECO:0000256" key="1">
    <source>
        <dbReference type="ARBA" id="ARBA00007362"/>
    </source>
</evidence>
<organism evidence="5 6">
    <name type="scientific">Arthrobacter bambusae</name>
    <dbReference type="NCBI Taxonomy" id="1338426"/>
    <lineage>
        <taxon>Bacteria</taxon>
        <taxon>Bacillati</taxon>
        <taxon>Actinomycetota</taxon>
        <taxon>Actinomycetes</taxon>
        <taxon>Micrococcales</taxon>
        <taxon>Micrococcaceae</taxon>
        <taxon>Arthrobacter</taxon>
    </lineage>
</organism>
<gene>
    <name evidence="5" type="ORF">ABIE37_000309</name>
</gene>
<feature type="transmembrane region" description="Helical" evidence="3">
    <location>
        <begin position="95"/>
        <end position="112"/>
    </location>
</feature>
<feature type="transmembrane region" description="Helical" evidence="3">
    <location>
        <begin position="39"/>
        <end position="57"/>
    </location>
</feature>
<comment type="similarity">
    <text evidence="1">Belongs to the EamA transporter family.</text>
</comment>
<proteinExistence type="inferred from homology"/>
<evidence type="ECO:0000256" key="2">
    <source>
        <dbReference type="SAM" id="MobiDB-lite"/>
    </source>
</evidence>
<feature type="transmembrane region" description="Helical" evidence="3">
    <location>
        <begin position="143"/>
        <end position="162"/>
    </location>
</feature>
<reference evidence="5 6" key="1">
    <citation type="submission" date="2024-06" db="EMBL/GenBank/DDBJ databases">
        <title>Sorghum-associated microbial communities from plants grown in Nebraska, USA.</title>
        <authorList>
            <person name="Schachtman D."/>
        </authorList>
    </citation>
    <scope>NUCLEOTIDE SEQUENCE [LARGE SCALE GENOMIC DNA]</scope>
    <source>
        <strain evidence="5 6">3552</strain>
    </source>
</reference>
<feature type="transmembrane region" description="Helical" evidence="3">
    <location>
        <begin position="174"/>
        <end position="192"/>
    </location>
</feature>
<sequence>MTTSTNGPIPPWALTIAAMFTIQLGSALSAGLMPTLGPIGTAWLRLSMGALILLLLARPPLRSLRLRDAPAVLGLGVATGVMSVTFLAAMERLPLGTAVAIEFLGPLGVAALQGRGVRSLILPATALAGVVLLTEPWAGQVDLIGVGFAAMGGIGWGAYVLLTQKVGDRFSGIGALALTIPIAAVVVAPFGLPQAFGHMTWEIVAVATGLAVLIPVLPYIMEMRALRRMTHRAFGTLLALEPAIALLLGMVVLTQSPSVLQLVGILLVVSAGAAAQRGGRRHPHALPPDSDAQPPYGREVTGSDAAPQTRQERS</sequence>
<dbReference type="EMBL" id="JBEPSN010000001">
    <property type="protein sequence ID" value="MET4538554.1"/>
    <property type="molecule type" value="Genomic_DNA"/>
</dbReference>
<feature type="transmembrane region" description="Helical" evidence="3">
    <location>
        <begin position="198"/>
        <end position="221"/>
    </location>
</feature>
<feature type="transmembrane region" description="Helical" evidence="3">
    <location>
        <begin position="259"/>
        <end position="275"/>
    </location>
</feature>
<dbReference type="InterPro" id="IPR000620">
    <property type="entry name" value="EamA_dom"/>
</dbReference>
<dbReference type="Pfam" id="PF00892">
    <property type="entry name" value="EamA"/>
    <property type="match status" value="1"/>
</dbReference>
<evidence type="ECO:0000313" key="5">
    <source>
        <dbReference type="EMBL" id="MET4538554.1"/>
    </source>
</evidence>
<dbReference type="RefSeq" id="WP_354226065.1">
    <property type="nucleotide sequence ID" value="NZ_JBEPSN010000001.1"/>
</dbReference>
<feature type="region of interest" description="Disordered" evidence="2">
    <location>
        <begin position="278"/>
        <end position="314"/>
    </location>
</feature>
<feature type="transmembrane region" description="Helical" evidence="3">
    <location>
        <begin position="69"/>
        <end position="89"/>
    </location>
</feature>
<keyword evidence="3" id="KW-0472">Membrane</keyword>
<dbReference type="SUPFAM" id="SSF103481">
    <property type="entry name" value="Multidrug resistance efflux transporter EmrE"/>
    <property type="match status" value="2"/>
</dbReference>
<feature type="transmembrane region" description="Helical" evidence="3">
    <location>
        <begin position="119"/>
        <end position="137"/>
    </location>
</feature>
<feature type="transmembrane region" description="Helical" evidence="3">
    <location>
        <begin position="12"/>
        <end position="33"/>
    </location>
</feature>
<dbReference type="Proteomes" id="UP001549307">
    <property type="component" value="Unassembled WGS sequence"/>
</dbReference>
<evidence type="ECO:0000256" key="3">
    <source>
        <dbReference type="SAM" id="Phobius"/>
    </source>
</evidence>
<dbReference type="InterPro" id="IPR037185">
    <property type="entry name" value="EmrE-like"/>
</dbReference>
<comment type="caution">
    <text evidence="5">The sequence shown here is derived from an EMBL/GenBank/DDBJ whole genome shotgun (WGS) entry which is preliminary data.</text>
</comment>
<feature type="domain" description="EamA" evidence="4">
    <location>
        <begin position="144"/>
        <end position="270"/>
    </location>
</feature>
<keyword evidence="6" id="KW-1185">Reference proteome</keyword>
<feature type="transmembrane region" description="Helical" evidence="3">
    <location>
        <begin position="233"/>
        <end position="253"/>
    </location>
</feature>
<protein>
    <submittedName>
        <fullName evidence="5">Inner membrane transporter RhtA</fullName>
    </submittedName>
</protein>
<keyword evidence="3" id="KW-1133">Transmembrane helix</keyword>
<keyword evidence="3" id="KW-0812">Transmembrane</keyword>
<dbReference type="GeneID" id="92751286"/>
<accession>A0ABV2P1B8</accession>
<evidence type="ECO:0000313" key="6">
    <source>
        <dbReference type="Proteomes" id="UP001549307"/>
    </source>
</evidence>
<name>A0ABV2P1B8_9MICC</name>
<evidence type="ECO:0000259" key="4">
    <source>
        <dbReference type="Pfam" id="PF00892"/>
    </source>
</evidence>